<name>A0A3N4M4P4_9PEZI</name>
<feature type="compositionally biased region" description="Basic residues" evidence="6">
    <location>
        <begin position="1"/>
        <end position="10"/>
    </location>
</feature>
<feature type="compositionally biased region" description="Polar residues" evidence="6">
    <location>
        <begin position="355"/>
        <end position="367"/>
    </location>
</feature>
<evidence type="ECO:0000256" key="2">
    <source>
        <dbReference type="ARBA" id="ARBA00005330"/>
    </source>
</evidence>
<evidence type="ECO:0000256" key="3">
    <source>
        <dbReference type="ARBA" id="ARBA00023015"/>
    </source>
</evidence>
<dbReference type="InterPro" id="IPR019340">
    <property type="entry name" value="Histone_AcTrfase_su3"/>
</dbReference>
<evidence type="ECO:0000313" key="7">
    <source>
        <dbReference type="EMBL" id="RPB25255.1"/>
    </source>
</evidence>
<dbReference type="GO" id="GO:0003713">
    <property type="term" value="F:transcription coactivator activity"/>
    <property type="evidence" value="ECO:0007669"/>
    <property type="project" value="TreeGrafter"/>
</dbReference>
<dbReference type="FunCoup" id="A0A3N4M4P4">
    <property type="interactions" value="323"/>
</dbReference>
<dbReference type="STRING" id="1051890.A0A3N4M4P4"/>
<dbReference type="AlphaFoldDB" id="A0A3N4M4P4"/>
<evidence type="ECO:0000313" key="8">
    <source>
        <dbReference type="Proteomes" id="UP000267821"/>
    </source>
</evidence>
<feature type="compositionally biased region" description="Basic residues" evidence="6">
    <location>
        <begin position="166"/>
        <end position="178"/>
    </location>
</feature>
<dbReference type="GO" id="GO:0000124">
    <property type="term" value="C:SAGA complex"/>
    <property type="evidence" value="ECO:0007669"/>
    <property type="project" value="TreeGrafter"/>
</dbReference>
<feature type="region of interest" description="Disordered" evidence="6">
    <location>
        <begin position="1"/>
        <end position="57"/>
    </location>
</feature>
<evidence type="ECO:0000256" key="5">
    <source>
        <dbReference type="ARBA" id="ARBA00023242"/>
    </source>
</evidence>
<comment type="subcellular location">
    <subcellularLocation>
        <location evidence="1">Nucleus</location>
    </subcellularLocation>
</comment>
<comment type="similarity">
    <text evidence="2">Belongs to the NGG1 family.</text>
</comment>
<keyword evidence="5" id="KW-0539">Nucleus</keyword>
<keyword evidence="3" id="KW-0805">Transcription regulation</keyword>
<feature type="region of interest" description="Disordered" evidence="6">
    <location>
        <begin position="408"/>
        <end position="449"/>
    </location>
</feature>
<dbReference type="OrthoDB" id="1232at2759"/>
<dbReference type="Proteomes" id="UP000267821">
    <property type="component" value="Unassembled WGS sequence"/>
</dbReference>
<feature type="region of interest" description="Disordered" evidence="6">
    <location>
        <begin position="116"/>
        <end position="239"/>
    </location>
</feature>
<dbReference type="InParanoid" id="A0A3N4M4P4"/>
<dbReference type="Pfam" id="PF10198">
    <property type="entry name" value="Ada3"/>
    <property type="match status" value="1"/>
</dbReference>
<feature type="region of interest" description="Disordered" evidence="6">
    <location>
        <begin position="355"/>
        <end position="378"/>
    </location>
</feature>
<dbReference type="PANTHER" id="PTHR13556">
    <property type="entry name" value="TRANSCRIPTIONAL ADAPTER 3-RELATED"/>
    <property type="match status" value="1"/>
</dbReference>
<dbReference type="GO" id="GO:0005634">
    <property type="term" value="C:nucleus"/>
    <property type="evidence" value="ECO:0007669"/>
    <property type="project" value="UniProtKB-SubCell"/>
</dbReference>
<accession>A0A3N4M4P4</accession>
<reference evidence="7 8" key="1">
    <citation type="journal article" date="2018" name="Nat. Ecol. Evol.">
        <title>Pezizomycetes genomes reveal the molecular basis of ectomycorrhizal truffle lifestyle.</title>
        <authorList>
            <person name="Murat C."/>
            <person name="Payen T."/>
            <person name="Noel B."/>
            <person name="Kuo A."/>
            <person name="Morin E."/>
            <person name="Chen J."/>
            <person name="Kohler A."/>
            <person name="Krizsan K."/>
            <person name="Balestrini R."/>
            <person name="Da Silva C."/>
            <person name="Montanini B."/>
            <person name="Hainaut M."/>
            <person name="Levati E."/>
            <person name="Barry K.W."/>
            <person name="Belfiori B."/>
            <person name="Cichocki N."/>
            <person name="Clum A."/>
            <person name="Dockter R.B."/>
            <person name="Fauchery L."/>
            <person name="Guy J."/>
            <person name="Iotti M."/>
            <person name="Le Tacon F."/>
            <person name="Lindquist E.A."/>
            <person name="Lipzen A."/>
            <person name="Malagnac F."/>
            <person name="Mello A."/>
            <person name="Molinier V."/>
            <person name="Miyauchi S."/>
            <person name="Poulain J."/>
            <person name="Riccioni C."/>
            <person name="Rubini A."/>
            <person name="Sitrit Y."/>
            <person name="Splivallo R."/>
            <person name="Traeger S."/>
            <person name="Wang M."/>
            <person name="Zifcakova L."/>
            <person name="Wipf D."/>
            <person name="Zambonelli A."/>
            <person name="Paolocci F."/>
            <person name="Nowrousian M."/>
            <person name="Ottonello S."/>
            <person name="Baldrian P."/>
            <person name="Spatafora J.W."/>
            <person name="Henrissat B."/>
            <person name="Nagy L.G."/>
            <person name="Aury J.M."/>
            <person name="Wincker P."/>
            <person name="Grigoriev I.V."/>
            <person name="Bonfante P."/>
            <person name="Martin F.M."/>
        </authorList>
    </citation>
    <scope>NUCLEOTIDE SEQUENCE [LARGE SCALE GENOMIC DNA]</scope>
    <source>
        <strain evidence="7 8">ATCC MYA-4762</strain>
    </source>
</reference>
<feature type="compositionally biased region" description="Polar residues" evidence="6">
    <location>
        <begin position="39"/>
        <end position="57"/>
    </location>
</feature>
<dbReference type="PANTHER" id="PTHR13556:SF2">
    <property type="entry name" value="TRANSCRIPTIONAL ADAPTER 3"/>
    <property type="match status" value="1"/>
</dbReference>
<organism evidence="7 8">
    <name type="scientific">Terfezia boudieri ATCC MYA-4762</name>
    <dbReference type="NCBI Taxonomy" id="1051890"/>
    <lineage>
        <taxon>Eukaryota</taxon>
        <taxon>Fungi</taxon>
        <taxon>Dikarya</taxon>
        <taxon>Ascomycota</taxon>
        <taxon>Pezizomycotina</taxon>
        <taxon>Pezizomycetes</taxon>
        <taxon>Pezizales</taxon>
        <taxon>Pezizaceae</taxon>
        <taxon>Terfezia</taxon>
    </lineage>
</organism>
<keyword evidence="4" id="KW-0804">Transcription</keyword>
<sequence length="621" mass="69834">MPAGKGKGKTRGGGGGAAGGARDALGGTSSKDSNRQSRSRNTTPASTAMSENTLMSGELSLSPQLSYSDILDKYAPANDPSIPASVTLTALKEDLKALSSSAARQAESYRTRMAELTEQVERKKIEERERKEREEEEREKLERKRRDREERRAREGDRKKKDKDKDKHHHGHTSKHPPTHGAHQLTSQAPDSLSDDKRTKKRKTDSPDDDTIGKKRSRSPSIYSSSSESDRQPSPLPPAIVYDYFENDDTIYHIEDVTPETSVEERRRIYQVADFPKVDLSDLQAGDPPDMDFTNAKPQNQVAHLTFTSYTEPFFRNFTEEDLAFLRERGDRTNCYIIPPLGPHYSATWAQDETPTFASSAPPQLTTGPGPKGDPSEIGDEILEKEEISLGPLMSRILAGMVVEDSAYESNEGTNGETNNDDNTNKKDQSSATTLPGHQDPSWKSSHGKPNFTAIEEAMKRELKYFGLWEPNEQEPNWDEQQDDEVSARLRALQKELRKQSILNGARKARLTSMLSDQLAYQEYATILEDLDKQVEQAYTKRTRNFKPKKKKVVPNGAGVAQARLGIGDQARTLMERRKRWKETIAPVFDKDMTRIPSESIFNDLEELERIEEMGGVDEEA</sequence>
<keyword evidence="8" id="KW-1185">Reference proteome</keyword>
<dbReference type="GO" id="GO:0006357">
    <property type="term" value="P:regulation of transcription by RNA polymerase II"/>
    <property type="evidence" value="ECO:0007669"/>
    <property type="project" value="TreeGrafter"/>
</dbReference>
<gene>
    <name evidence="7" type="ORF">L211DRAFT_848121</name>
</gene>
<proteinExistence type="inferred from homology"/>
<protein>
    <submittedName>
        <fullName evidence="7">Uncharacterized protein</fullName>
    </submittedName>
</protein>
<dbReference type="EMBL" id="ML121538">
    <property type="protein sequence ID" value="RPB25255.1"/>
    <property type="molecule type" value="Genomic_DNA"/>
</dbReference>
<evidence type="ECO:0000256" key="1">
    <source>
        <dbReference type="ARBA" id="ARBA00004123"/>
    </source>
</evidence>
<evidence type="ECO:0000256" key="6">
    <source>
        <dbReference type="SAM" id="MobiDB-lite"/>
    </source>
</evidence>
<evidence type="ECO:0000256" key="4">
    <source>
        <dbReference type="ARBA" id="ARBA00023163"/>
    </source>
</evidence>
<feature type="compositionally biased region" description="Low complexity" evidence="6">
    <location>
        <begin position="411"/>
        <end position="422"/>
    </location>
</feature>
<feature type="compositionally biased region" description="Basic and acidic residues" evidence="6">
    <location>
        <begin position="116"/>
        <end position="165"/>
    </location>
</feature>